<comment type="caution">
    <text evidence="1">The sequence shown here is derived from an EMBL/GenBank/DDBJ whole genome shotgun (WGS) entry which is preliminary data.</text>
</comment>
<evidence type="ECO:0000313" key="2">
    <source>
        <dbReference type="Proteomes" id="UP000499080"/>
    </source>
</evidence>
<protein>
    <submittedName>
        <fullName evidence="1">Uncharacterized protein</fullName>
    </submittedName>
</protein>
<organism evidence="1 2">
    <name type="scientific">Araneus ventricosus</name>
    <name type="common">Orbweaver spider</name>
    <name type="synonym">Epeira ventricosa</name>
    <dbReference type="NCBI Taxonomy" id="182803"/>
    <lineage>
        <taxon>Eukaryota</taxon>
        <taxon>Metazoa</taxon>
        <taxon>Ecdysozoa</taxon>
        <taxon>Arthropoda</taxon>
        <taxon>Chelicerata</taxon>
        <taxon>Arachnida</taxon>
        <taxon>Araneae</taxon>
        <taxon>Araneomorphae</taxon>
        <taxon>Entelegynae</taxon>
        <taxon>Araneoidea</taxon>
        <taxon>Araneidae</taxon>
        <taxon>Araneus</taxon>
    </lineage>
</organism>
<dbReference type="Proteomes" id="UP000499080">
    <property type="component" value="Unassembled WGS sequence"/>
</dbReference>
<proteinExistence type="predicted"/>
<sequence length="182" mass="21248">MYDLSLQFCKYKNIHEKLIAKKWQYFDVSDKQFKLSFKPPEIDTCDICDSLQARLKDNCLSQTDRDKLIAEYDLHLTESARRYTIKSEDIKMSKTRPTHKVLTGDQQKCLPTPLLINRISFCKRKLWTLNYALLDSSDESVHCMLRYESKPVRGGEEISSVVLKWSESVTPTSDVNEITMVR</sequence>
<keyword evidence="2" id="KW-1185">Reference proteome</keyword>
<accession>A0A4Y2ASE0</accession>
<dbReference type="OrthoDB" id="6753158at2759"/>
<gene>
    <name evidence="1" type="ORF">AVEN_266718_1</name>
</gene>
<dbReference type="EMBL" id="BGPR01157208">
    <property type="protein sequence ID" value="GBL81894.1"/>
    <property type="molecule type" value="Genomic_DNA"/>
</dbReference>
<evidence type="ECO:0000313" key="1">
    <source>
        <dbReference type="EMBL" id="GBL81894.1"/>
    </source>
</evidence>
<reference evidence="1 2" key="1">
    <citation type="journal article" date="2019" name="Sci. Rep.">
        <title>Orb-weaving spider Araneus ventricosus genome elucidates the spidroin gene catalogue.</title>
        <authorList>
            <person name="Kono N."/>
            <person name="Nakamura H."/>
            <person name="Ohtoshi R."/>
            <person name="Moran D.A.P."/>
            <person name="Shinohara A."/>
            <person name="Yoshida Y."/>
            <person name="Fujiwara M."/>
            <person name="Mori M."/>
            <person name="Tomita M."/>
            <person name="Arakawa K."/>
        </authorList>
    </citation>
    <scope>NUCLEOTIDE SEQUENCE [LARGE SCALE GENOMIC DNA]</scope>
</reference>
<dbReference type="AlphaFoldDB" id="A0A4Y2ASE0"/>
<name>A0A4Y2ASE0_ARAVE</name>